<dbReference type="Proteomes" id="UP000063387">
    <property type="component" value="Chromosome"/>
</dbReference>
<evidence type="ECO:0000313" key="2">
    <source>
        <dbReference type="EMBL" id="AMD00050.1"/>
    </source>
</evidence>
<dbReference type="Gene3D" id="3.60.15.10">
    <property type="entry name" value="Ribonuclease Z/Hydroxyacylglutathione hydrolase-like"/>
    <property type="match status" value="1"/>
</dbReference>
<dbReference type="PANTHER" id="PTHR42951">
    <property type="entry name" value="METALLO-BETA-LACTAMASE DOMAIN-CONTAINING"/>
    <property type="match status" value="1"/>
</dbReference>
<accession>A0A0X8HCN4</accession>
<feature type="domain" description="Metallo-beta-lactamase" evidence="1">
    <location>
        <begin position="33"/>
        <end position="219"/>
    </location>
</feature>
<dbReference type="PANTHER" id="PTHR42951:SF20">
    <property type="entry name" value="BETA LACTAMASE"/>
    <property type="match status" value="1"/>
</dbReference>
<reference evidence="2" key="2">
    <citation type="submission" date="2016-02" db="EMBL/GenBank/DDBJ databases">
        <authorList>
            <person name="Wen L."/>
            <person name="He K."/>
            <person name="Yang H."/>
        </authorList>
    </citation>
    <scope>NUCLEOTIDE SEQUENCE [LARGE SCALE GENOMIC DNA]</scope>
    <source>
        <strain evidence="2">AGD 8-3</strain>
    </source>
</reference>
<dbReference type="GO" id="GO:0008800">
    <property type="term" value="F:beta-lactamase activity"/>
    <property type="evidence" value="ECO:0007669"/>
    <property type="project" value="UniProtKB-EC"/>
</dbReference>
<sequence length="322" mass="36404">MSKKFASHADTEEKQISFTKLAEGLYAYTAEGDPNSGVIIGDDSVMVIDTQATPIMAQDVIRRIREITDLPIKHVVLTHYHAVRVLGASAYDAENIYASQHTYDLIVERGQQDYESEVGRFPRLFKGVDSVPGLTWPNIVFQEELTVYMGKREVRIIHLGRGHTKGDTIVWLPEEKVMFSGDLVEYGATPYTGDAYHEYWPATLDRLQAMAPQKLVPGRGEALQTPEQCQEAIQGTRDFLNDMYESVKAGKAAGKTLSECYAETYALLKPKYGHWVIFDHCVPFDITRCYDEAGGEYPDPRIWTAERDTAMWHSLQEVVENQ</sequence>
<dbReference type="AlphaFoldDB" id="A0A0X8HCN4"/>
<evidence type="ECO:0000259" key="1">
    <source>
        <dbReference type="SMART" id="SM00849"/>
    </source>
</evidence>
<dbReference type="STRING" id="507626.LOKO_00973"/>
<dbReference type="InterPro" id="IPR050855">
    <property type="entry name" value="NDM-1-like"/>
</dbReference>
<dbReference type="SUPFAM" id="SSF56281">
    <property type="entry name" value="Metallo-hydrolase/oxidoreductase"/>
    <property type="match status" value="1"/>
</dbReference>
<dbReference type="SMART" id="SM00849">
    <property type="entry name" value="Lactamase_B"/>
    <property type="match status" value="1"/>
</dbReference>
<dbReference type="OrthoDB" id="420651at2"/>
<proteinExistence type="predicted"/>
<dbReference type="CDD" id="cd16282">
    <property type="entry name" value="metallo-hydrolase-like_MBL-fold"/>
    <property type="match status" value="1"/>
</dbReference>
<reference evidence="2" key="1">
    <citation type="journal article" date="2016" name="Genome Announc.">
        <title>Draft Genome Sequence of 'Halomonas chromatireducens' Strain AGD 8-3, a Haloalkaliphilic Chromate- and Selenite-Reducing Gammaproteobacterium.</title>
        <authorList>
            <person name="Sharko F.S."/>
            <person name="Shapovalova A.A."/>
            <person name="Tsygankova S.V."/>
            <person name="Komova A.V."/>
            <person name="Boulygina E.S."/>
            <person name="Teslyuk A.B."/>
            <person name="Gotovtsev P.M."/>
            <person name="Namsaraev Z.B."/>
            <person name="Khijniak T.V."/>
            <person name="Nedoluzhko A.V."/>
            <person name="Vasilov R.G."/>
        </authorList>
    </citation>
    <scope>NUCLEOTIDE SEQUENCE [LARGE SCALE GENOMIC DNA]</scope>
    <source>
        <strain evidence="2">AGD 8-3</strain>
    </source>
</reference>
<organism evidence="2 3">
    <name type="scientific">Halomonas chromatireducens</name>
    <dbReference type="NCBI Taxonomy" id="507626"/>
    <lineage>
        <taxon>Bacteria</taxon>
        <taxon>Pseudomonadati</taxon>
        <taxon>Pseudomonadota</taxon>
        <taxon>Gammaproteobacteria</taxon>
        <taxon>Oceanospirillales</taxon>
        <taxon>Halomonadaceae</taxon>
        <taxon>Halomonas</taxon>
    </lineage>
</organism>
<name>A0A0X8HCN4_9GAMM</name>
<keyword evidence="3" id="KW-1185">Reference proteome</keyword>
<evidence type="ECO:0000313" key="3">
    <source>
        <dbReference type="Proteomes" id="UP000063387"/>
    </source>
</evidence>
<gene>
    <name evidence="2" type="primary">ccrA</name>
    <name evidence="2" type="ORF">LOKO_00973</name>
</gene>
<dbReference type="PATRIC" id="fig|507626.3.peg.963"/>
<dbReference type="InterPro" id="IPR036866">
    <property type="entry name" value="RibonucZ/Hydroxyglut_hydro"/>
</dbReference>
<protein>
    <submittedName>
        <fullName evidence="2">Beta-lactamase type II</fullName>
        <ecNumber evidence="2">3.5.2.6</ecNumber>
    </submittedName>
</protein>
<dbReference type="KEGG" id="hco:LOKO_00973"/>
<dbReference type="Pfam" id="PF00753">
    <property type="entry name" value="Lactamase_B"/>
    <property type="match status" value="1"/>
</dbReference>
<keyword evidence="2" id="KW-0378">Hydrolase</keyword>
<dbReference type="InterPro" id="IPR001279">
    <property type="entry name" value="Metallo-B-lactamas"/>
</dbReference>
<dbReference type="RefSeq" id="WP_066445797.1">
    <property type="nucleotide sequence ID" value="NZ_CP014226.1"/>
</dbReference>
<dbReference type="EC" id="3.5.2.6" evidence="2"/>
<dbReference type="EMBL" id="CP014226">
    <property type="protein sequence ID" value="AMD00050.1"/>
    <property type="molecule type" value="Genomic_DNA"/>
</dbReference>